<name>A0ACB8E4D8_9SAUR</name>
<sequence length="77" mass="8823">MHAKKRSILIEVMLSGVNVALWTIWLTGCFNAEDPLRNEKSLLTPKRHYVCGYYNKAVLESTTVFKQSKRLLLGGQR</sequence>
<keyword evidence="2" id="KW-1185">Reference proteome</keyword>
<proteinExistence type="predicted"/>
<organism evidence="1 2">
    <name type="scientific">Sphaerodactylus townsendi</name>
    <dbReference type="NCBI Taxonomy" id="933632"/>
    <lineage>
        <taxon>Eukaryota</taxon>
        <taxon>Metazoa</taxon>
        <taxon>Chordata</taxon>
        <taxon>Craniata</taxon>
        <taxon>Vertebrata</taxon>
        <taxon>Euteleostomi</taxon>
        <taxon>Lepidosauria</taxon>
        <taxon>Squamata</taxon>
        <taxon>Bifurcata</taxon>
        <taxon>Gekkota</taxon>
        <taxon>Sphaerodactylidae</taxon>
        <taxon>Sphaerodactylus</taxon>
    </lineage>
</organism>
<dbReference type="EMBL" id="CM037630">
    <property type="protein sequence ID" value="KAH7987240.1"/>
    <property type="molecule type" value="Genomic_DNA"/>
</dbReference>
<gene>
    <name evidence="1" type="ORF">K3G42_002355</name>
</gene>
<evidence type="ECO:0000313" key="2">
    <source>
        <dbReference type="Proteomes" id="UP000827872"/>
    </source>
</evidence>
<dbReference type="Proteomes" id="UP000827872">
    <property type="component" value="Linkage Group LG17"/>
</dbReference>
<protein>
    <submittedName>
        <fullName evidence="1">Uncharacterized protein</fullName>
    </submittedName>
</protein>
<evidence type="ECO:0000313" key="1">
    <source>
        <dbReference type="EMBL" id="KAH7987240.1"/>
    </source>
</evidence>
<accession>A0ACB8E4D8</accession>
<comment type="caution">
    <text evidence="1">The sequence shown here is derived from an EMBL/GenBank/DDBJ whole genome shotgun (WGS) entry which is preliminary data.</text>
</comment>
<reference evidence="1" key="1">
    <citation type="submission" date="2021-08" db="EMBL/GenBank/DDBJ databases">
        <title>The first chromosome-level gecko genome reveals the dynamic sex chromosomes of Neotropical dwarf geckos (Sphaerodactylidae: Sphaerodactylus).</title>
        <authorList>
            <person name="Pinto B.J."/>
            <person name="Keating S.E."/>
            <person name="Gamble T."/>
        </authorList>
    </citation>
    <scope>NUCLEOTIDE SEQUENCE</scope>
    <source>
        <strain evidence="1">TG3544</strain>
    </source>
</reference>